<name>A0A2U8VZA8_9HYPH</name>
<evidence type="ECO:0000313" key="3">
    <source>
        <dbReference type="EMBL" id="AWN38691.1"/>
    </source>
</evidence>
<protein>
    <submittedName>
        <fullName evidence="3">Nonribosomal peptide synthetase MxaA</fullName>
    </submittedName>
</protein>
<evidence type="ECO:0000256" key="1">
    <source>
        <dbReference type="SAM" id="MobiDB-lite"/>
    </source>
</evidence>
<sequence length="315" mass="33856">MHRLSRALLVLIATTVPAAAQLRGVEVRAPRTFGYFLGDLVEVTVDVEAEPGFTLQAASLPSPGPVTYWLDLRRVEALPPGGRDGTHHRLRLTYQTFYAAIDARSLEVPGFSLVLASGSAHGATTAAVPVPGWSLGLSPLREVQPARRTDPAEYLRPDGQGPRLDPGPPRVAALALAGLFLAALLLLARDRAWWPFQPRPARAFAEAARRLAALGRAQGRGPEDESEGELRYRAGLLALHRGLDAKAGHRVLADDLDAFLAHNPAYRGQRDALVRFFAASRLAFFGGAVAEARERLPLREARATAEGLAAAERAA</sequence>
<dbReference type="AlphaFoldDB" id="A0A2U8VZA8"/>
<keyword evidence="2" id="KW-0732">Signal</keyword>
<dbReference type="EMBL" id="CP029551">
    <property type="protein sequence ID" value="AWN38691.1"/>
    <property type="molecule type" value="Genomic_DNA"/>
</dbReference>
<evidence type="ECO:0000256" key="2">
    <source>
        <dbReference type="SAM" id="SignalP"/>
    </source>
</evidence>
<organism evidence="3 4">
    <name type="scientific">Methylobacterium radiodurans</name>
    <dbReference type="NCBI Taxonomy" id="2202828"/>
    <lineage>
        <taxon>Bacteria</taxon>
        <taxon>Pseudomonadati</taxon>
        <taxon>Pseudomonadota</taxon>
        <taxon>Alphaproteobacteria</taxon>
        <taxon>Hyphomicrobiales</taxon>
        <taxon>Methylobacteriaceae</taxon>
        <taxon>Methylobacterium</taxon>
    </lineage>
</organism>
<dbReference type="KEGG" id="meti:DK427_25640"/>
<accession>A0A2U8VZA8</accession>
<gene>
    <name evidence="3" type="ORF">DK427_25640</name>
</gene>
<keyword evidence="4" id="KW-1185">Reference proteome</keyword>
<dbReference type="RefSeq" id="WP_109953846.1">
    <property type="nucleotide sequence ID" value="NZ_CP029551.1"/>
</dbReference>
<proteinExistence type="predicted"/>
<feature type="region of interest" description="Disordered" evidence="1">
    <location>
        <begin position="146"/>
        <end position="165"/>
    </location>
</feature>
<evidence type="ECO:0000313" key="4">
    <source>
        <dbReference type="Proteomes" id="UP000246058"/>
    </source>
</evidence>
<feature type="signal peptide" evidence="2">
    <location>
        <begin position="1"/>
        <end position="20"/>
    </location>
</feature>
<dbReference type="Proteomes" id="UP000246058">
    <property type="component" value="Chromosome"/>
</dbReference>
<dbReference type="OrthoDB" id="5608210at2"/>
<feature type="compositionally biased region" description="Basic and acidic residues" evidence="1">
    <location>
        <begin position="146"/>
        <end position="156"/>
    </location>
</feature>
<feature type="chain" id="PRO_5016037377" evidence="2">
    <location>
        <begin position="21"/>
        <end position="315"/>
    </location>
</feature>
<reference evidence="3 4" key="1">
    <citation type="submission" date="2018-05" db="EMBL/GenBank/DDBJ databases">
        <title>Complete Genome Sequence of Methylobacterium sp. 17Sr1-43.</title>
        <authorList>
            <person name="Srinivasan S."/>
        </authorList>
    </citation>
    <scope>NUCLEOTIDE SEQUENCE [LARGE SCALE GENOMIC DNA]</scope>
    <source>
        <strain evidence="3 4">17Sr1-43</strain>
    </source>
</reference>